<reference evidence="2" key="1">
    <citation type="submission" date="2018-05" db="EMBL/GenBank/DDBJ databases">
        <authorList>
            <person name="Lanie J.A."/>
            <person name="Ng W.-L."/>
            <person name="Kazmierczak K.M."/>
            <person name="Andrzejewski T.M."/>
            <person name="Davidsen T.M."/>
            <person name="Wayne K.J."/>
            <person name="Tettelin H."/>
            <person name="Glass J.I."/>
            <person name="Rusch D."/>
            <person name="Podicherti R."/>
            <person name="Tsui H.-C.T."/>
            <person name="Winkler M.E."/>
        </authorList>
    </citation>
    <scope>NUCLEOTIDE SEQUENCE</scope>
</reference>
<name>A0A383E7N2_9ZZZZ</name>
<dbReference type="Pfam" id="PF03009">
    <property type="entry name" value="GDPD"/>
    <property type="match status" value="1"/>
</dbReference>
<feature type="domain" description="GP-PDE" evidence="1">
    <location>
        <begin position="1"/>
        <end position="217"/>
    </location>
</feature>
<sequence length="217" mass="24305">MIVAHRGASDDAPENTLEAFHLAWLQNADAIEGDFRLTKDEQIVCIHDEDTSRTCGEKLIVAESTYAELSQLDASKHFKGDLAPQSIPLLSEVFKTIPNNKGIYIEIKCGPEIVPTLINWIVNSNLRKEQISIIAFDNQVIKAFKSIAPHIKAHWLYDVKEPVSSHELLDSLRDIKADGLGSNNKNSQELVNSITKAGFEYHSWTIDDNQIAEQLLK</sequence>
<proteinExistence type="predicted"/>
<dbReference type="SUPFAM" id="SSF51695">
    <property type="entry name" value="PLC-like phosphodiesterases"/>
    <property type="match status" value="1"/>
</dbReference>
<dbReference type="InterPro" id="IPR030395">
    <property type="entry name" value="GP_PDE_dom"/>
</dbReference>
<dbReference type="GO" id="GO:0006629">
    <property type="term" value="P:lipid metabolic process"/>
    <property type="evidence" value="ECO:0007669"/>
    <property type="project" value="InterPro"/>
</dbReference>
<dbReference type="PANTHER" id="PTHR46211">
    <property type="entry name" value="GLYCEROPHOSPHORYL DIESTER PHOSPHODIESTERASE"/>
    <property type="match status" value="1"/>
</dbReference>
<feature type="non-terminal residue" evidence="2">
    <location>
        <position position="217"/>
    </location>
</feature>
<dbReference type="PANTHER" id="PTHR46211:SF1">
    <property type="entry name" value="GLYCEROPHOSPHODIESTER PHOSPHODIESTERASE, CYTOPLASMIC"/>
    <property type="match status" value="1"/>
</dbReference>
<dbReference type="AlphaFoldDB" id="A0A383E7N2"/>
<gene>
    <name evidence="2" type="ORF">METZ01_LOCUS505595</name>
</gene>
<dbReference type="PROSITE" id="PS51704">
    <property type="entry name" value="GP_PDE"/>
    <property type="match status" value="1"/>
</dbReference>
<evidence type="ECO:0000313" key="2">
    <source>
        <dbReference type="EMBL" id="SVE52741.1"/>
    </source>
</evidence>
<evidence type="ECO:0000259" key="1">
    <source>
        <dbReference type="PROSITE" id="PS51704"/>
    </source>
</evidence>
<dbReference type="EMBL" id="UINC01223511">
    <property type="protein sequence ID" value="SVE52741.1"/>
    <property type="molecule type" value="Genomic_DNA"/>
</dbReference>
<dbReference type="Gene3D" id="3.20.20.190">
    <property type="entry name" value="Phosphatidylinositol (PI) phosphodiesterase"/>
    <property type="match status" value="1"/>
</dbReference>
<organism evidence="2">
    <name type="scientific">marine metagenome</name>
    <dbReference type="NCBI Taxonomy" id="408172"/>
    <lineage>
        <taxon>unclassified sequences</taxon>
        <taxon>metagenomes</taxon>
        <taxon>ecological metagenomes</taxon>
    </lineage>
</organism>
<dbReference type="InterPro" id="IPR017946">
    <property type="entry name" value="PLC-like_Pdiesterase_TIM-brl"/>
</dbReference>
<accession>A0A383E7N2</accession>
<dbReference type="GO" id="GO:0008081">
    <property type="term" value="F:phosphoric diester hydrolase activity"/>
    <property type="evidence" value="ECO:0007669"/>
    <property type="project" value="InterPro"/>
</dbReference>
<protein>
    <recommendedName>
        <fullName evidence="1">GP-PDE domain-containing protein</fullName>
    </recommendedName>
</protein>